<dbReference type="PROSITE" id="PS50076">
    <property type="entry name" value="DNAJ_2"/>
    <property type="match status" value="1"/>
</dbReference>
<gene>
    <name evidence="3" type="ORF">CSA56_13610</name>
</gene>
<sequence length="230" mass="27015">MDEFSTRLRTIDREQLKHYLRSLPTPCYESQLFRVAFPDVEVTLAEPLSLYQHHFLLFHLLYQLQDEFYAEGEFLFVHFMRTIVRPYPDIGACRFFEENLTLFCRAACPPGKTYCDVHEAMVGQTALEELSVKYFYLDERNFEKLDAETAEAFLNGTWEIFAHYDTYQNSLRVLGLSETADLSLIKKTFKRLAKRHHPDLGGQSHETFIELNNAYQFLIRALPGMKKAFE</sequence>
<reference evidence="3 4" key="1">
    <citation type="submission" date="2017-10" db="EMBL/GenBank/DDBJ databases">
        <title>Novel microbial diversity and functional potential in the marine mammal oral microbiome.</title>
        <authorList>
            <person name="Dudek N.K."/>
            <person name="Sun C.L."/>
            <person name="Burstein D."/>
            <person name="Kantor R.S."/>
            <person name="Aliaga Goltsman D.S."/>
            <person name="Bik E.M."/>
            <person name="Thomas B.C."/>
            <person name="Banfield J.F."/>
            <person name="Relman D.A."/>
        </authorList>
    </citation>
    <scope>NUCLEOTIDE SEQUENCE [LARGE SCALE GENOMIC DNA]</scope>
    <source>
        <strain evidence="3">DOLJORAL78_47_16</strain>
    </source>
</reference>
<evidence type="ECO:0000313" key="4">
    <source>
        <dbReference type="Proteomes" id="UP000230821"/>
    </source>
</evidence>
<accession>A0A2G6KBB5</accession>
<dbReference type="EMBL" id="PDSK01000105">
    <property type="protein sequence ID" value="PIE32963.1"/>
    <property type="molecule type" value="Genomic_DNA"/>
</dbReference>
<dbReference type="AlphaFoldDB" id="A0A2G6KBB5"/>
<dbReference type="CDD" id="cd06257">
    <property type="entry name" value="DnaJ"/>
    <property type="match status" value="1"/>
</dbReference>
<proteinExistence type="predicted"/>
<dbReference type="InterPro" id="IPR001623">
    <property type="entry name" value="DnaJ_domain"/>
</dbReference>
<dbReference type="InterPro" id="IPR051948">
    <property type="entry name" value="Hsp70_co-chaperone_J-domain"/>
</dbReference>
<evidence type="ECO:0000256" key="1">
    <source>
        <dbReference type="ARBA" id="ARBA00023186"/>
    </source>
</evidence>
<dbReference type="GO" id="GO:0051787">
    <property type="term" value="F:misfolded protein binding"/>
    <property type="evidence" value="ECO:0007669"/>
    <property type="project" value="TreeGrafter"/>
</dbReference>
<dbReference type="Pfam" id="PF00226">
    <property type="entry name" value="DnaJ"/>
    <property type="match status" value="1"/>
</dbReference>
<dbReference type="Proteomes" id="UP000230821">
    <property type="component" value="Unassembled WGS sequence"/>
</dbReference>
<keyword evidence="1" id="KW-0143">Chaperone</keyword>
<dbReference type="InterPro" id="IPR021059">
    <property type="entry name" value="DnaJ-related_N"/>
</dbReference>
<dbReference type="Pfam" id="PF12339">
    <property type="entry name" value="DNAJ_related"/>
    <property type="match status" value="1"/>
</dbReference>
<feature type="domain" description="J" evidence="2">
    <location>
        <begin position="169"/>
        <end position="230"/>
    </location>
</feature>
<name>A0A2G6KBB5_9BACT</name>
<dbReference type="SMART" id="SM00271">
    <property type="entry name" value="DnaJ"/>
    <property type="match status" value="1"/>
</dbReference>
<evidence type="ECO:0000259" key="2">
    <source>
        <dbReference type="PROSITE" id="PS50076"/>
    </source>
</evidence>
<comment type="caution">
    <text evidence="3">The sequence shown here is derived from an EMBL/GenBank/DDBJ whole genome shotgun (WGS) entry which is preliminary data.</text>
</comment>
<organism evidence="3 4">
    <name type="scientific">candidate division KSB3 bacterium</name>
    <dbReference type="NCBI Taxonomy" id="2044937"/>
    <lineage>
        <taxon>Bacteria</taxon>
        <taxon>candidate division KSB3</taxon>
    </lineage>
</organism>
<evidence type="ECO:0000313" key="3">
    <source>
        <dbReference type="EMBL" id="PIE32963.1"/>
    </source>
</evidence>
<dbReference type="InterPro" id="IPR036869">
    <property type="entry name" value="J_dom_sf"/>
</dbReference>
<dbReference type="SUPFAM" id="SSF46565">
    <property type="entry name" value="Chaperone J-domain"/>
    <property type="match status" value="1"/>
</dbReference>
<dbReference type="PANTHER" id="PTHR44360:SF1">
    <property type="entry name" value="DNAJ HOMOLOG SUBFAMILY B MEMBER 9"/>
    <property type="match status" value="1"/>
</dbReference>
<dbReference type="GO" id="GO:0036503">
    <property type="term" value="P:ERAD pathway"/>
    <property type="evidence" value="ECO:0007669"/>
    <property type="project" value="TreeGrafter"/>
</dbReference>
<dbReference type="GO" id="GO:0051087">
    <property type="term" value="F:protein-folding chaperone binding"/>
    <property type="evidence" value="ECO:0007669"/>
    <property type="project" value="TreeGrafter"/>
</dbReference>
<dbReference type="PANTHER" id="PTHR44360">
    <property type="entry name" value="DNAJ HOMOLOG SUBFAMILY B MEMBER 9"/>
    <property type="match status" value="1"/>
</dbReference>
<dbReference type="Gene3D" id="1.10.287.110">
    <property type="entry name" value="DnaJ domain"/>
    <property type="match status" value="1"/>
</dbReference>
<protein>
    <recommendedName>
        <fullName evidence="2">J domain-containing protein</fullName>
    </recommendedName>
</protein>